<dbReference type="Proteomes" id="UP001549251">
    <property type="component" value="Unassembled WGS sequence"/>
</dbReference>
<name>A0ABV2PX28_9GAMM</name>
<accession>A0ABV2PX28</accession>
<reference evidence="1 2" key="1">
    <citation type="submission" date="2024-06" db="EMBL/GenBank/DDBJ databases">
        <title>Sorghum-associated microbial communities from plants grown in Nebraska, USA.</title>
        <authorList>
            <person name="Schachtman D."/>
        </authorList>
    </citation>
    <scope>NUCLEOTIDE SEQUENCE [LARGE SCALE GENOMIC DNA]</scope>
    <source>
        <strain evidence="1 2">1757</strain>
    </source>
</reference>
<keyword evidence="2" id="KW-1185">Reference proteome</keyword>
<comment type="caution">
    <text evidence="1">The sequence shown here is derived from an EMBL/GenBank/DDBJ whole genome shotgun (WGS) entry which is preliminary data.</text>
</comment>
<gene>
    <name evidence="1" type="ORF">ABIE04_001460</name>
</gene>
<organism evidence="1 2">
    <name type="scientific">Rhodanobacter soli</name>
    <dbReference type="NCBI Taxonomy" id="590609"/>
    <lineage>
        <taxon>Bacteria</taxon>
        <taxon>Pseudomonadati</taxon>
        <taxon>Pseudomonadota</taxon>
        <taxon>Gammaproteobacteria</taxon>
        <taxon>Lysobacterales</taxon>
        <taxon>Rhodanobacteraceae</taxon>
        <taxon>Rhodanobacter</taxon>
    </lineage>
</organism>
<proteinExistence type="predicted"/>
<protein>
    <submittedName>
        <fullName evidence="1">Uncharacterized protein</fullName>
    </submittedName>
</protein>
<sequence length="80" mass="8645">MVVVVVAKERWMTPAGNGAYPAETGARRMRAGVESGDMGSTLEGRLRCGQQIHLQLFRREAPRHHAAAGCRDAVFAAGPR</sequence>
<evidence type="ECO:0000313" key="2">
    <source>
        <dbReference type="Proteomes" id="UP001549251"/>
    </source>
</evidence>
<dbReference type="RefSeq" id="WP_354548138.1">
    <property type="nucleotide sequence ID" value="NZ_JBEPSD010000001.1"/>
</dbReference>
<dbReference type="EMBL" id="JBEPSD010000001">
    <property type="protein sequence ID" value="MET4569133.1"/>
    <property type="molecule type" value="Genomic_DNA"/>
</dbReference>
<evidence type="ECO:0000313" key="1">
    <source>
        <dbReference type="EMBL" id="MET4569133.1"/>
    </source>
</evidence>